<reference evidence="1" key="1">
    <citation type="submission" date="2019-04" db="EMBL/GenBank/DDBJ databases">
        <title>Microbes associate with the intestines of laboratory mice.</title>
        <authorList>
            <person name="Navarre W."/>
            <person name="Wong E."/>
            <person name="Huang K."/>
            <person name="Tropini C."/>
            <person name="Ng K."/>
            <person name="Yu B."/>
        </authorList>
    </citation>
    <scope>NUCLEOTIDE SEQUENCE</scope>
    <source>
        <strain evidence="1">NM04_E33</strain>
    </source>
</reference>
<accession>A0AC61RK76</accession>
<comment type="caution">
    <text evidence="1">The sequence shown here is derived from an EMBL/GenBank/DDBJ whole genome shotgun (WGS) entry which is preliminary data.</text>
</comment>
<dbReference type="Proteomes" id="UP000306319">
    <property type="component" value="Unassembled WGS sequence"/>
</dbReference>
<dbReference type="EMBL" id="SRYB01000002">
    <property type="protein sequence ID" value="TGY80481.1"/>
    <property type="molecule type" value="Genomic_DNA"/>
</dbReference>
<evidence type="ECO:0000313" key="1">
    <source>
        <dbReference type="EMBL" id="TGY80481.1"/>
    </source>
</evidence>
<sequence length="111" mass="13002">MDYKKTNAPLNTVTRDMIAMAEQTGNVYETVCIIGKRANQIAVEMKKELEKKLQEFASTDNLEEVSENREQIEISRFYEKLPKPTLIATQEYIEHKLYFANPTKERDRLND</sequence>
<keyword evidence="2" id="KW-1185">Reference proteome</keyword>
<gene>
    <name evidence="1" type="ORF">E5331_01790</name>
</gene>
<protein>
    <submittedName>
        <fullName evidence="1">RNA polymerase Rpb6</fullName>
    </submittedName>
</protein>
<organism evidence="1 2">
    <name type="scientific">Lepagella muris</name>
    <dbReference type="NCBI Taxonomy" id="3032870"/>
    <lineage>
        <taxon>Bacteria</taxon>
        <taxon>Pseudomonadati</taxon>
        <taxon>Bacteroidota</taxon>
        <taxon>Bacteroidia</taxon>
        <taxon>Bacteroidales</taxon>
        <taxon>Muribaculaceae</taxon>
        <taxon>Lepagella</taxon>
    </lineage>
</organism>
<proteinExistence type="predicted"/>
<name>A0AC61RK76_9BACT</name>
<evidence type="ECO:0000313" key="2">
    <source>
        <dbReference type="Proteomes" id="UP000306319"/>
    </source>
</evidence>